<evidence type="ECO:0000256" key="2">
    <source>
        <dbReference type="ARBA" id="ARBA00009387"/>
    </source>
</evidence>
<dbReference type="RefSeq" id="WP_180282959.1">
    <property type="nucleotide sequence ID" value="NZ_JABFDB010000011.1"/>
</dbReference>
<dbReference type="Pfam" id="PF01464">
    <property type="entry name" value="SLT"/>
    <property type="match status" value="1"/>
</dbReference>
<accession>A0ABX2TAA1</accession>
<evidence type="ECO:0000256" key="1">
    <source>
        <dbReference type="ARBA" id="ARBA00007734"/>
    </source>
</evidence>
<sequence>MRRIAMSLAVSAVCLFPMAASAGWAEKTVKALEALAQKGSMRAQFELADLYESGKGTKRDARRALSYYCQAARQGHAEAAYRAGQMHIAGNGGVTASDELGHGWMRRAAWLGYGNALRYVKLPGAEPKAPEKCEPPNVNWNGIRMPPAEVKAIVAKLAPTYGLDPDLVLAVIAVESGFRPGVVSPKSAMGLMQLIPETAQRFGVTDAFDPTQNIRGGMKYLRWLLAYFDGDVTLALAGYNAGEGAVTQYKGVPPYRETQDYVVKVHGIYAAKRHPFDRAVVASAGLKPQKEQVAELSFTAPRLQPKRVSMED</sequence>
<dbReference type="InterPro" id="IPR023346">
    <property type="entry name" value="Lysozyme-like_dom_sf"/>
</dbReference>
<dbReference type="Pfam" id="PF08238">
    <property type="entry name" value="Sel1"/>
    <property type="match status" value="2"/>
</dbReference>
<reference evidence="5 6" key="1">
    <citation type="submission" date="2020-05" db="EMBL/GenBank/DDBJ databases">
        <title>Azospirillum oleiclasticum sp. nov, a nitrogen-fixing and heavy crude oil-emulsifying bacterium isolated from the crude oil of Yumen Oilfield.</title>
        <authorList>
            <person name="Wu D."/>
            <person name="Cai M."/>
            <person name="Zhang X."/>
        </authorList>
    </citation>
    <scope>NUCLEOTIDE SEQUENCE [LARGE SCALE GENOMIC DNA]</scope>
    <source>
        <strain evidence="5 6">ROY-1-1-2</strain>
    </source>
</reference>
<comment type="caution">
    <text evidence="5">The sequence shown here is derived from an EMBL/GenBank/DDBJ whole genome shotgun (WGS) entry which is preliminary data.</text>
</comment>
<proteinExistence type="inferred from homology"/>
<evidence type="ECO:0000256" key="3">
    <source>
        <dbReference type="SAM" id="SignalP"/>
    </source>
</evidence>
<dbReference type="Gene3D" id="1.10.530.10">
    <property type="match status" value="1"/>
</dbReference>
<dbReference type="SMART" id="SM00671">
    <property type="entry name" value="SEL1"/>
    <property type="match status" value="2"/>
</dbReference>
<dbReference type="CDD" id="cd00254">
    <property type="entry name" value="LT-like"/>
    <property type="match status" value="1"/>
</dbReference>
<name>A0ABX2TAA1_9PROT</name>
<evidence type="ECO:0000313" key="6">
    <source>
        <dbReference type="Proteomes" id="UP000584642"/>
    </source>
</evidence>
<dbReference type="SUPFAM" id="SSF53955">
    <property type="entry name" value="Lysozyme-like"/>
    <property type="match status" value="1"/>
</dbReference>
<dbReference type="PROSITE" id="PS00922">
    <property type="entry name" value="TRANSGLYCOSYLASE"/>
    <property type="match status" value="1"/>
</dbReference>
<dbReference type="InterPro" id="IPR011990">
    <property type="entry name" value="TPR-like_helical_dom_sf"/>
</dbReference>
<gene>
    <name evidence="5" type="ORF">HND93_15785</name>
</gene>
<dbReference type="Proteomes" id="UP000584642">
    <property type="component" value="Unassembled WGS sequence"/>
</dbReference>
<feature type="chain" id="PRO_5046246950" evidence="3">
    <location>
        <begin position="23"/>
        <end position="312"/>
    </location>
</feature>
<feature type="signal peptide" evidence="3">
    <location>
        <begin position="1"/>
        <end position="22"/>
    </location>
</feature>
<feature type="domain" description="Transglycosylase SLT" evidence="4">
    <location>
        <begin position="156"/>
        <end position="254"/>
    </location>
</feature>
<dbReference type="InterPro" id="IPR006597">
    <property type="entry name" value="Sel1-like"/>
</dbReference>
<dbReference type="PANTHER" id="PTHR37423:SF2">
    <property type="entry name" value="MEMBRANE-BOUND LYTIC MUREIN TRANSGLYCOSYLASE C"/>
    <property type="match status" value="1"/>
</dbReference>
<comment type="similarity">
    <text evidence="2">Belongs to the virb1 family.</text>
</comment>
<dbReference type="PANTHER" id="PTHR37423">
    <property type="entry name" value="SOLUBLE LYTIC MUREIN TRANSGLYCOSYLASE-RELATED"/>
    <property type="match status" value="1"/>
</dbReference>
<dbReference type="Gene3D" id="1.25.40.10">
    <property type="entry name" value="Tetratricopeptide repeat domain"/>
    <property type="match status" value="1"/>
</dbReference>
<dbReference type="SUPFAM" id="SSF81901">
    <property type="entry name" value="HCP-like"/>
    <property type="match status" value="1"/>
</dbReference>
<evidence type="ECO:0000259" key="4">
    <source>
        <dbReference type="Pfam" id="PF01464"/>
    </source>
</evidence>
<keyword evidence="3" id="KW-0732">Signal</keyword>
<dbReference type="InterPro" id="IPR000189">
    <property type="entry name" value="Transglyc_AS"/>
</dbReference>
<keyword evidence="6" id="KW-1185">Reference proteome</keyword>
<comment type="similarity">
    <text evidence="1">Belongs to the transglycosylase Slt family.</text>
</comment>
<dbReference type="InterPro" id="IPR008258">
    <property type="entry name" value="Transglycosylase_SLT_dom_1"/>
</dbReference>
<dbReference type="EMBL" id="JABFDB010000011">
    <property type="protein sequence ID" value="NYZ21178.1"/>
    <property type="molecule type" value="Genomic_DNA"/>
</dbReference>
<protein>
    <submittedName>
        <fullName evidence="5">Transglycosylase SLT domain-containing protein</fullName>
    </submittedName>
</protein>
<organism evidence="5 6">
    <name type="scientific">Azospirillum oleiclasticum</name>
    <dbReference type="NCBI Taxonomy" id="2735135"/>
    <lineage>
        <taxon>Bacteria</taxon>
        <taxon>Pseudomonadati</taxon>
        <taxon>Pseudomonadota</taxon>
        <taxon>Alphaproteobacteria</taxon>
        <taxon>Rhodospirillales</taxon>
        <taxon>Azospirillaceae</taxon>
        <taxon>Azospirillum</taxon>
    </lineage>
</organism>
<evidence type="ECO:0000313" key="5">
    <source>
        <dbReference type="EMBL" id="NYZ21178.1"/>
    </source>
</evidence>